<evidence type="ECO:0000313" key="7">
    <source>
        <dbReference type="RefSeq" id="XP_014675045.1"/>
    </source>
</evidence>
<dbReference type="RefSeq" id="XP_014675045.1">
    <property type="nucleotide sequence ID" value="XM_014819559.1"/>
</dbReference>
<dbReference type="Gene3D" id="2.40.160.120">
    <property type="match status" value="1"/>
</dbReference>
<dbReference type="Gene3D" id="2.30.29.30">
    <property type="entry name" value="Pleckstrin-homology domain (PH domain)/Phosphotyrosine-binding domain (PTB)"/>
    <property type="match status" value="1"/>
</dbReference>
<dbReference type="InterPro" id="IPR000648">
    <property type="entry name" value="Oxysterol-bd"/>
</dbReference>
<keyword evidence="6" id="KW-1185">Reference proteome</keyword>
<feature type="compositionally biased region" description="Gly residues" evidence="4">
    <location>
        <begin position="102"/>
        <end position="112"/>
    </location>
</feature>
<feature type="compositionally biased region" description="Low complexity" evidence="4">
    <location>
        <begin position="66"/>
        <end position="83"/>
    </location>
</feature>
<evidence type="ECO:0000256" key="2">
    <source>
        <dbReference type="ARBA" id="ARBA00023055"/>
    </source>
</evidence>
<reference evidence="7" key="1">
    <citation type="submission" date="2025-08" db="UniProtKB">
        <authorList>
            <consortium name="RefSeq"/>
        </authorList>
    </citation>
    <scope>IDENTIFICATION</scope>
</reference>
<dbReference type="InterPro" id="IPR011993">
    <property type="entry name" value="PH-like_dom_sf"/>
</dbReference>
<evidence type="ECO:0000256" key="3">
    <source>
        <dbReference type="ARBA" id="ARBA00023121"/>
    </source>
</evidence>
<dbReference type="Gene3D" id="1.10.287.2720">
    <property type="match status" value="1"/>
</dbReference>
<keyword evidence="2" id="KW-0445">Lipid transport</keyword>
<dbReference type="GeneID" id="106815131"/>
<gene>
    <name evidence="7" type="primary">LOC106815131</name>
</gene>
<keyword evidence="3" id="KW-0446">Lipid-binding</keyword>
<dbReference type="Pfam" id="PF01237">
    <property type="entry name" value="Oxysterol_BP"/>
    <property type="match status" value="2"/>
</dbReference>
<protein>
    <submittedName>
        <fullName evidence="7">Oxysterol-binding protein-related protein 11-like</fullName>
    </submittedName>
</protein>
<feature type="region of interest" description="Disordered" evidence="4">
    <location>
        <begin position="61"/>
        <end position="114"/>
    </location>
</feature>
<dbReference type="Proteomes" id="UP000695022">
    <property type="component" value="Unplaced"/>
</dbReference>
<name>A0ABM1ES74_PRICU</name>
<feature type="domain" description="PH" evidence="5">
    <location>
        <begin position="1"/>
        <end position="55"/>
    </location>
</feature>
<dbReference type="PROSITE" id="PS50003">
    <property type="entry name" value="PH_DOMAIN"/>
    <property type="match status" value="1"/>
</dbReference>
<dbReference type="PANTHER" id="PTHR10972">
    <property type="entry name" value="OXYSTEROL-BINDING PROTEIN-RELATED"/>
    <property type="match status" value="1"/>
</dbReference>
<evidence type="ECO:0000313" key="6">
    <source>
        <dbReference type="Proteomes" id="UP000695022"/>
    </source>
</evidence>
<evidence type="ECO:0000256" key="4">
    <source>
        <dbReference type="SAM" id="MobiDB-lite"/>
    </source>
</evidence>
<accession>A0ABM1ES74</accession>
<feature type="region of interest" description="Disordered" evidence="4">
    <location>
        <begin position="1"/>
        <end position="20"/>
    </location>
</feature>
<dbReference type="InterPro" id="IPR001849">
    <property type="entry name" value="PH_domain"/>
</dbReference>
<dbReference type="Gene3D" id="3.30.70.3490">
    <property type="match status" value="1"/>
</dbReference>
<evidence type="ECO:0000256" key="1">
    <source>
        <dbReference type="ARBA" id="ARBA00022448"/>
    </source>
</evidence>
<keyword evidence="1" id="KW-0813">Transport</keyword>
<sequence length="550" mass="60442">MLSTDLTTRGAVISPSDEDSHTFTVNTVGGDAFRLRAYDAKERQHWVSRLRAVTEIHTDNLAASNPPLQRVQSSSSLQRSPRVGRSRPALLSDSPRSQPDEQGGGGGGGAGGESMHAVRDVLTQTEQQKNAVVNAIEVLPGSGLVTCVDEDLLVLKASSEAAVVALQQCMSILQRHSNTHKNLPSGAAVEWLQPASPGCNIGGRIVPITHKWTLPTADMYTEADVDPADAEPDAEACLGHDLGAVDDHKSVILHLLSQLKLGMDLTRVVLPTFILEQRSLLEMFADFMGHPALFLRIASGATPEDRMMALVEWYLTAIHAGRQVINYHLSAFYIECPARNMCMNAHVWTKSKFMGMSIGVAMVGEVSLTLLEHDEEYIFQLPSAFARSILTVPWVELGGKVNFSCASTKYAATATFHTKPFYGGKLHRVTADVKDPMGRNVCHISGDWSGGLDFTYADGTSKNVNVAEMAVVAKRVRPLMKQHEGESRRLWQHVSESLKNGNMNLASEHKHYLEEMQRADEKDRAAKNVPFPIKFFHKDGEGWKFKKPLK</sequence>
<organism evidence="6 7">
    <name type="scientific">Priapulus caudatus</name>
    <name type="common">Priapulid worm</name>
    <dbReference type="NCBI Taxonomy" id="37621"/>
    <lineage>
        <taxon>Eukaryota</taxon>
        <taxon>Metazoa</taxon>
        <taxon>Ecdysozoa</taxon>
        <taxon>Scalidophora</taxon>
        <taxon>Priapulida</taxon>
        <taxon>Priapulimorpha</taxon>
        <taxon>Priapulimorphida</taxon>
        <taxon>Priapulidae</taxon>
        <taxon>Priapulus</taxon>
    </lineage>
</organism>
<dbReference type="SUPFAM" id="SSF50729">
    <property type="entry name" value="PH domain-like"/>
    <property type="match status" value="1"/>
</dbReference>
<dbReference type="InterPro" id="IPR037239">
    <property type="entry name" value="OSBP_sf"/>
</dbReference>
<dbReference type="SUPFAM" id="SSF144000">
    <property type="entry name" value="Oxysterol-binding protein-like"/>
    <property type="match status" value="1"/>
</dbReference>
<evidence type="ECO:0000259" key="5">
    <source>
        <dbReference type="PROSITE" id="PS50003"/>
    </source>
</evidence>
<dbReference type="PANTHER" id="PTHR10972:SF141">
    <property type="entry name" value="OXYSTEROL-BINDING PROTEIN"/>
    <property type="match status" value="1"/>
</dbReference>
<proteinExistence type="predicted"/>